<organism evidence="1">
    <name type="scientific">viral metagenome</name>
    <dbReference type="NCBI Taxonomy" id="1070528"/>
    <lineage>
        <taxon>unclassified sequences</taxon>
        <taxon>metagenomes</taxon>
        <taxon>organismal metagenomes</taxon>
    </lineage>
</organism>
<dbReference type="EMBL" id="MN739970">
    <property type="protein sequence ID" value="QHT80515.1"/>
    <property type="molecule type" value="Genomic_DNA"/>
</dbReference>
<proteinExistence type="predicted"/>
<reference evidence="1" key="1">
    <citation type="journal article" date="2020" name="Nature">
        <title>Giant virus diversity and host interactions through global metagenomics.</title>
        <authorList>
            <person name="Schulz F."/>
            <person name="Roux S."/>
            <person name="Paez-Espino D."/>
            <person name="Jungbluth S."/>
            <person name="Walsh D.A."/>
            <person name="Denef V.J."/>
            <person name="McMahon K.D."/>
            <person name="Konstantinidis K.T."/>
            <person name="Eloe-Fadrosh E.A."/>
            <person name="Kyrpides N.C."/>
            <person name="Woyke T."/>
        </authorList>
    </citation>
    <scope>NUCLEOTIDE SEQUENCE</scope>
    <source>
        <strain evidence="1">GVMAG-M-3300023184-120</strain>
    </source>
</reference>
<protein>
    <submittedName>
        <fullName evidence="1">Uncharacterized protein</fullName>
    </submittedName>
</protein>
<accession>A0A6C0HK35</accession>
<evidence type="ECO:0000313" key="1">
    <source>
        <dbReference type="EMBL" id="QHT80515.1"/>
    </source>
</evidence>
<name>A0A6C0HK35_9ZZZZ</name>
<dbReference type="AlphaFoldDB" id="A0A6C0HK35"/>
<sequence length="198" mass="23435">MTLNILHDKLPAELVRLICSYDSTYHGIIKTDEFKKALFLSTLSRKCYKPVWTNSIVSTILFYAENDGFEWGNEWGGVFEHVGGYHTQYWQFFDPTRFRLIYECGNSYMKFKIVPNVPEVSDDDYLMCSESYDGIICDDILHHQLVNLDKKQRQRYFDLTSKWDDKGGSKLALKDVEYLEEIHQERSSPYYIWFCMPP</sequence>